<evidence type="ECO:0000259" key="8">
    <source>
        <dbReference type="Pfam" id="PF00107"/>
    </source>
</evidence>
<dbReference type="EMBL" id="CP095045">
    <property type="protein sequence ID" value="UOQ56835.1"/>
    <property type="molecule type" value="Genomic_DNA"/>
</dbReference>
<dbReference type="Gene3D" id="3.40.50.720">
    <property type="entry name" value="NAD(P)-binding Rossmann-like Domain"/>
    <property type="match status" value="1"/>
</dbReference>
<evidence type="ECO:0000256" key="2">
    <source>
        <dbReference type="ARBA" id="ARBA00008072"/>
    </source>
</evidence>
<evidence type="ECO:0000259" key="9">
    <source>
        <dbReference type="Pfam" id="PF08240"/>
    </source>
</evidence>
<dbReference type="RefSeq" id="WP_244727318.1">
    <property type="nucleotide sequence ID" value="NZ_CP095045.1"/>
</dbReference>
<feature type="domain" description="Alcohol dehydrogenase-like N-terminal" evidence="9">
    <location>
        <begin position="33"/>
        <end position="149"/>
    </location>
</feature>
<keyword evidence="5" id="KW-0862">Zinc</keyword>
<dbReference type="Gene3D" id="3.90.180.10">
    <property type="entry name" value="Medium-chain alcohol dehydrogenases, catalytic domain"/>
    <property type="match status" value="1"/>
</dbReference>
<dbReference type="PANTHER" id="PTHR42940:SF3">
    <property type="entry name" value="ALCOHOL DEHYDROGENASE 1-RELATED"/>
    <property type="match status" value="1"/>
</dbReference>
<evidence type="ECO:0000256" key="3">
    <source>
        <dbReference type="ARBA" id="ARBA00013190"/>
    </source>
</evidence>
<dbReference type="EC" id="1.1.1.1" evidence="3"/>
<keyword evidence="11" id="KW-1185">Reference proteome</keyword>
<name>A0ABY4FKP6_9MICO</name>
<comment type="cofactor">
    <cofactor evidence="1">
        <name>Zn(2+)</name>
        <dbReference type="ChEBI" id="CHEBI:29105"/>
    </cofactor>
</comment>
<reference evidence="10 11" key="1">
    <citation type="submission" date="2022-04" db="EMBL/GenBank/DDBJ databases">
        <title>Leucobacter sp. isolated from rhizosphere of garlic.</title>
        <authorList>
            <person name="Won M."/>
            <person name="Lee C.-M."/>
            <person name="Woen H.-Y."/>
            <person name="Kwon S.-W."/>
        </authorList>
    </citation>
    <scope>NUCLEOTIDE SEQUENCE [LARGE SCALE GENOMIC DNA]</scope>
    <source>
        <strain evidence="10 11">H21R-40</strain>
    </source>
</reference>
<accession>A0ABY4FKP6</accession>
<sequence length="375" mass="37325">MSGRGAGPTATAMIFDGPGRPLRETTVDVPALGPGELLVAVELATVCGSDVHTALGHRAEPVPLGLGHEAVGRIVAVGAADGSAPRVADAAPLAPGDRVVWSIAAHCGACARCRRGMPQKCLTLHKYGHARFVADWPLSGGFATHVQLLAGTPVVRVGEALPAAVLAPAGCGTATAYAALAAAERGLRGGAGALADGEVLVTGAGLIGLTASAMAAERGARVTVSDPDPERRALASRFGAARTLDPRRDAVPPAVFDAVIEVSGAPAAVAAGLDAVAVGGAVVWVGSVFPADAVPVDAERIVRGLATIAGVHNYAPAELAGAVAFLEAHGARYPFAELVGEIHPLRGSDAALARAAQQREVRVGIAPALAADGAA</sequence>
<dbReference type="InterPro" id="IPR017743">
    <property type="entry name" value="ADH_phosphonate_catab-assoc"/>
</dbReference>
<feature type="domain" description="Alcohol dehydrogenase-like C-terminal" evidence="8">
    <location>
        <begin position="207"/>
        <end position="327"/>
    </location>
</feature>
<keyword evidence="7" id="KW-0520">NAD</keyword>
<protein>
    <recommendedName>
        <fullName evidence="3">alcohol dehydrogenase</fullName>
        <ecNumber evidence="3">1.1.1.1</ecNumber>
    </recommendedName>
</protein>
<evidence type="ECO:0000256" key="5">
    <source>
        <dbReference type="ARBA" id="ARBA00022833"/>
    </source>
</evidence>
<evidence type="ECO:0000256" key="7">
    <source>
        <dbReference type="ARBA" id="ARBA00023027"/>
    </source>
</evidence>
<dbReference type="InterPro" id="IPR013149">
    <property type="entry name" value="ADH-like_C"/>
</dbReference>
<evidence type="ECO:0000256" key="1">
    <source>
        <dbReference type="ARBA" id="ARBA00001947"/>
    </source>
</evidence>
<dbReference type="Proteomes" id="UP000831786">
    <property type="component" value="Chromosome"/>
</dbReference>
<dbReference type="NCBIfam" id="TIGR03366">
    <property type="entry name" value="HpnZ_proposed"/>
    <property type="match status" value="1"/>
</dbReference>
<evidence type="ECO:0000313" key="10">
    <source>
        <dbReference type="EMBL" id="UOQ56835.1"/>
    </source>
</evidence>
<proteinExistence type="inferred from homology"/>
<evidence type="ECO:0000313" key="11">
    <source>
        <dbReference type="Proteomes" id="UP000831786"/>
    </source>
</evidence>
<keyword evidence="6" id="KW-0560">Oxidoreductase</keyword>
<dbReference type="SUPFAM" id="SSF50129">
    <property type="entry name" value="GroES-like"/>
    <property type="match status" value="1"/>
</dbReference>
<evidence type="ECO:0000256" key="6">
    <source>
        <dbReference type="ARBA" id="ARBA00023002"/>
    </source>
</evidence>
<gene>
    <name evidence="10" type="ORF">MUN78_14370</name>
</gene>
<evidence type="ECO:0000256" key="4">
    <source>
        <dbReference type="ARBA" id="ARBA00022723"/>
    </source>
</evidence>
<dbReference type="SUPFAM" id="SSF51735">
    <property type="entry name" value="NAD(P)-binding Rossmann-fold domains"/>
    <property type="match status" value="1"/>
</dbReference>
<keyword evidence="4" id="KW-0479">Metal-binding</keyword>
<dbReference type="InterPro" id="IPR036291">
    <property type="entry name" value="NAD(P)-bd_dom_sf"/>
</dbReference>
<dbReference type="InterPro" id="IPR011032">
    <property type="entry name" value="GroES-like_sf"/>
</dbReference>
<organism evidence="10 11">
    <name type="scientific">Leucobacter allii</name>
    <dbReference type="NCBI Taxonomy" id="2932247"/>
    <lineage>
        <taxon>Bacteria</taxon>
        <taxon>Bacillati</taxon>
        <taxon>Actinomycetota</taxon>
        <taxon>Actinomycetes</taxon>
        <taxon>Micrococcales</taxon>
        <taxon>Microbacteriaceae</taxon>
        <taxon>Leucobacter</taxon>
    </lineage>
</organism>
<dbReference type="Pfam" id="PF08240">
    <property type="entry name" value="ADH_N"/>
    <property type="match status" value="1"/>
</dbReference>
<dbReference type="PANTHER" id="PTHR42940">
    <property type="entry name" value="ALCOHOL DEHYDROGENASE 1-RELATED"/>
    <property type="match status" value="1"/>
</dbReference>
<comment type="similarity">
    <text evidence="2">Belongs to the zinc-containing alcohol dehydrogenase family.</text>
</comment>
<dbReference type="Pfam" id="PF00107">
    <property type="entry name" value="ADH_zinc_N"/>
    <property type="match status" value="1"/>
</dbReference>
<dbReference type="InterPro" id="IPR013154">
    <property type="entry name" value="ADH-like_N"/>
</dbReference>